<keyword evidence="3 11" id="KW-0548">Nucleotidyltransferase</keyword>
<feature type="compositionally biased region" description="Polar residues" evidence="12">
    <location>
        <begin position="606"/>
        <end position="617"/>
    </location>
</feature>
<dbReference type="SUPFAM" id="SSF52540">
    <property type="entry name" value="P-loop containing nucleoside triphosphate hydrolases"/>
    <property type="match status" value="1"/>
</dbReference>
<keyword evidence="8 11" id="KW-0067">ATP-binding</keyword>
<dbReference type="CDD" id="cd18137">
    <property type="entry name" value="HLD_clamp_pol_III_gamma_tau"/>
    <property type="match status" value="1"/>
</dbReference>
<dbReference type="Gene3D" id="1.20.272.10">
    <property type="match status" value="1"/>
</dbReference>
<keyword evidence="5" id="KW-0479">Metal-binding</keyword>
<evidence type="ECO:0000256" key="6">
    <source>
        <dbReference type="ARBA" id="ARBA00022741"/>
    </source>
</evidence>
<evidence type="ECO:0000256" key="2">
    <source>
        <dbReference type="ARBA" id="ARBA00022679"/>
    </source>
</evidence>
<dbReference type="OrthoDB" id="9810148at2"/>
<evidence type="ECO:0000256" key="7">
    <source>
        <dbReference type="ARBA" id="ARBA00022833"/>
    </source>
</evidence>
<evidence type="ECO:0000256" key="3">
    <source>
        <dbReference type="ARBA" id="ARBA00022695"/>
    </source>
</evidence>
<gene>
    <name evidence="11" type="primary">dnaX</name>
    <name evidence="14" type="ORF">KDA_04710</name>
</gene>
<dbReference type="GO" id="GO:0005524">
    <property type="term" value="F:ATP binding"/>
    <property type="evidence" value="ECO:0007669"/>
    <property type="project" value="UniProtKB-KW"/>
</dbReference>
<evidence type="ECO:0000256" key="4">
    <source>
        <dbReference type="ARBA" id="ARBA00022705"/>
    </source>
</evidence>
<evidence type="ECO:0000256" key="9">
    <source>
        <dbReference type="ARBA" id="ARBA00022932"/>
    </source>
</evidence>
<organism evidence="14 15">
    <name type="scientific">Dictyobacter alpinus</name>
    <dbReference type="NCBI Taxonomy" id="2014873"/>
    <lineage>
        <taxon>Bacteria</taxon>
        <taxon>Bacillati</taxon>
        <taxon>Chloroflexota</taxon>
        <taxon>Ktedonobacteria</taxon>
        <taxon>Ktedonobacterales</taxon>
        <taxon>Dictyobacteraceae</taxon>
        <taxon>Dictyobacter</taxon>
    </lineage>
</organism>
<dbReference type="SUPFAM" id="SSF48019">
    <property type="entry name" value="post-AAA+ oligomerization domain-like"/>
    <property type="match status" value="1"/>
</dbReference>
<dbReference type="FunFam" id="3.40.50.300:FF:000014">
    <property type="entry name" value="DNA polymerase III subunit gamma/tau"/>
    <property type="match status" value="1"/>
</dbReference>
<dbReference type="Pfam" id="PF13177">
    <property type="entry name" value="DNA_pol3_delta2"/>
    <property type="match status" value="1"/>
</dbReference>
<dbReference type="InterPro" id="IPR003593">
    <property type="entry name" value="AAA+_ATPase"/>
</dbReference>
<accession>A0A402B101</accession>
<evidence type="ECO:0000256" key="5">
    <source>
        <dbReference type="ARBA" id="ARBA00022723"/>
    </source>
</evidence>
<feature type="compositionally biased region" description="Pro residues" evidence="12">
    <location>
        <begin position="625"/>
        <end position="648"/>
    </location>
</feature>
<protein>
    <recommendedName>
        <fullName evidence="11">DNA polymerase III subunit gamma/tau</fullName>
        <ecNumber evidence="11">2.7.7.7</ecNumber>
    </recommendedName>
</protein>
<dbReference type="NCBIfam" id="TIGR02397">
    <property type="entry name" value="dnaX_nterm"/>
    <property type="match status" value="1"/>
</dbReference>
<dbReference type="Pfam" id="PF22608">
    <property type="entry name" value="DNAX_ATPase_lid"/>
    <property type="match status" value="1"/>
</dbReference>
<feature type="compositionally biased region" description="Low complexity" evidence="12">
    <location>
        <begin position="384"/>
        <end position="405"/>
    </location>
</feature>
<keyword evidence="9 11" id="KW-0239">DNA-directed DNA polymerase</keyword>
<sequence>MASQSLYRKWRSQTFGDLVGQEPVIRTLKNALSSGNLAHAYLFTGPRGTGKTSMARLLAKTINCQNPQNGEPCNHCEQCREITIGSSFNVLEIDAASNRGIDSIRELREKVMMPPTTGKYKVYILDEAHMLTTEAFNALLKTLEEPPPHAIFVMATTDVHKMLPTVLSRCQRFDFKRFNLRQLVERLNFVAQQENVELQNGAAELIARAAAGGMRDALSLLDQAIAYCGNIISLEQIQAMLGVADPRAIQKFISYIAELDSAAGLHLINELSEAGADLRQINTQVAEFWRAMMLSRAGANIAEILDNTEDELKEIQQTARLFRLDELTECARIFAQNDLMQKGQGTPQLGLELAFLACLDLHWRAQDGTGSAVPANPAQPSPSAPSEARPRVAAPAPSYAAAPAAEVRKPMAKVEEVKEETVNVSPPEIDSEPQEDFDVSELEEQVMPAAIEPVFSSPAAPPADPILVSPTETLIQPEPIMSEVEELVVEAVEEVDDPPTLTLLDVKEKWEQIRLRVKTRKDGPKVAALLGGYSILGVEGTSKMPIIVCKANADFHYKTLQNDSYYDAIRWSLKVELKTECNIRLLPPNANVSISTIPRPTIQASNSMLAPAPQQSARVEKPTAPVAPPKPQAQPPKTPARPIEPPTPQASASMEPLAPASPPLARSEVVRENVSITPVNSGTRLQSMREHAESNPVVAELIRTFKAQVKDIHPK</sequence>
<dbReference type="AlphaFoldDB" id="A0A402B101"/>
<evidence type="ECO:0000256" key="11">
    <source>
        <dbReference type="RuleBase" id="RU364063"/>
    </source>
</evidence>
<evidence type="ECO:0000259" key="13">
    <source>
        <dbReference type="SMART" id="SM00382"/>
    </source>
</evidence>
<dbReference type="SMART" id="SM00382">
    <property type="entry name" value="AAA"/>
    <property type="match status" value="1"/>
</dbReference>
<comment type="caution">
    <text evidence="14">The sequence shown here is derived from an EMBL/GenBank/DDBJ whole genome shotgun (WGS) entry which is preliminary data.</text>
</comment>
<comment type="catalytic activity">
    <reaction evidence="10 11">
        <text>DNA(n) + a 2'-deoxyribonucleoside 5'-triphosphate = DNA(n+1) + diphosphate</text>
        <dbReference type="Rhea" id="RHEA:22508"/>
        <dbReference type="Rhea" id="RHEA-COMP:17339"/>
        <dbReference type="Rhea" id="RHEA-COMP:17340"/>
        <dbReference type="ChEBI" id="CHEBI:33019"/>
        <dbReference type="ChEBI" id="CHEBI:61560"/>
        <dbReference type="ChEBI" id="CHEBI:173112"/>
        <dbReference type="EC" id="2.7.7.7"/>
    </reaction>
</comment>
<dbReference type="NCBIfam" id="NF004046">
    <property type="entry name" value="PRK05563.1"/>
    <property type="match status" value="1"/>
</dbReference>
<dbReference type="PANTHER" id="PTHR11669">
    <property type="entry name" value="REPLICATION FACTOR C / DNA POLYMERASE III GAMMA-TAU SUBUNIT"/>
    <property type="match status" value="1"/>
</dbReference>
<dbReference type="GO" id="GO:0009360">
    <property type="term" value="C:DNA polymerase III complex"/>
    <property type="evidence" value="ECO:0007669"/>
    <property type="project" value="InterPro"/>
</dbReference>
<dbReference type="CDD" id="cd00009">
    <property type="entry name" value="AAA"/>
    <property type="match status" value="1"/>
</dbReference>
<keyword evidence="2 11" id="KW-0808">Transferase</keyword>
<dbReference type="Pfam" id="PF12169">
    <property type="entry name" value="DNA_pol3_gamma3"/>
    <property type="match status" value="1"/>
</dbReference>
<comment type="function">
    <text evidence="11">DNA polymerase III is a complex, multichain enzyme responsible for most of the replicative synthesis in bacteria. This DNA polymerase also exhibits 3' to 5' exonuclease activity.</text>
</comment>
<keyword evidence="4 11" id="KW-0235">DNA replication</keyword>
<evidence type="ECO:0000313" key="15">
    <source>
        <dbReference type="Proteomes" id="UP000287171"/>
    </source>
</evidence>
<dbReference type="InterPro" id="IPR050238">
    <property type="entry name" value="DNA_Rep/Repair_Clamp_Loader"/>
</dbReference>
<dbReference type="InterPro" id="IPR008921">
    <property type="entry name" value="DNA_pol3_clamp-load_cplx_C"/>
</dbReference>
<feature type="compositionally biased region" description="Low complexity" evidence="12">
    <location>
        <begin position="650"/>
        <end position="667"/>
    </location>
</feature>
<dbReference type="RefSeq" id="WP_126625630.1">
    <property type="nucleotide sequence ID" value="NZ_BIFT01000001.1"/>
</dbReference>
<reference evidence="15" key="1">
    <citation type="submission" date="2018-12" db="EMBL/GenBank/DDBJ databases">
        <title>Tengunoibacter tsumagoiensis gen. nov., sp. nov., Dictyobacter kobayashii sp. nov., D. alpinus sp. nov., and D. joshuensis sp. nov. and description of Dictyobacteraceae fam. nov. within the order Ktedonobacterales isolated from Tengu-no-mugimeshi.</title>
        <authorList>
            <person name="Wang C.M."/>
            <person name="Zheng Y."/>
            <person name="Sakai Y."/>
            <person name="Toyoda A."/>
            <person name="Minakuchi Y."/>
            <person name="Abe K."/>
            <person name="Yokota A."/>
            <person name="Yabe S."/>
        </authorList>
    </citation>
    <scope>NUCLEOTIDE SEQUENCE [LARGE SCALE GENOMIC DNA]</scope>
    <source>
        <strain evidence="15">Uno16</strain>
    </source>
</reference>
<feature type="region of interest" description="Disordered" evidence="12">
    <location>
        <begin position="606"/>
        <end position="669"/>
    </location>
</feature>
<evidence type="ECO:0000313" key="14">
    <source>
        <dbReference type="EMBL" id="GCE24987.1"/>
    </source>
</evidence>
<evidence type="ECO:0000256" key="12">
    <source>
        <dbReference type="SAM" id="MobiDB-lite"/>
    </source>
</evidence>
<feature type="region of interest" description="Disordered" evidence="12">
    <location>
        <begin position="370"/>
        <end position="405"/>
    </location>
</feature>
<dbReference type="InterPro" id="IPR045085">
    <property type="entry name" value="HLD_clamp_pol_III_gamma_tau"/>
</dbReference>
<dbReference type="GO" id="GO:0003887">
    <property type="term" value="F:DNA-directed DNA polymerase activity"/>
    <property type="evidence" value="ECO:0007669"/>
    <property type="project" value="UniProtKB-KW"/>
</dbReference>
<dbReference type="PRINTS" id="PR00300">
    <property type="entry name" value="CLPPROTEASEA"/>
</dbReference>
<keyword evidence="7" id="KW-0862">Zinc</keyword>
<comment type="similarity">
    <text evidence="1 11">Belongs to the DnaX/STICHEL family.</text>
</comment>
<feature type="domain" description="AAA+ ATPase" evidence="13">
    <location>
        <begin position="37"/>
        <end position="179"/>
    </location>
</feature>
<evidence type="ECO:0000256" key="1">
    <source>
        <dbReference type="ARBA" id="ARBA00006360"/>
    </source>
</evidence>
<dbReference type="GO" id="GO:0006261">
    <property type="term" value="P:DNA-templated DNA replication"/>
    <property type="evidence" value="ECO:0007669"/>
    <property type="project" value="TreeGrafter"/>
</dbReference>
<dbReference type="InterPro" id="IPR012763">
    <property type="entry name" value="DNA_pol_III_sug/sutau_N"/>
</dbReference>
<dbReference type="InterPro" id="IPR001270">
    <property type="entry name" value="ClpA/B"/>
</dbReference>
<evidence type="ECO:0000256" key="10">
    <source>
        <dbReference type="ARBA" id="ARBA00049244"/>
    </source>
</evidence>
<dbReference type="EMBL" id="BIFT01000001">
    <property type="protein sequence ID" value="GCE24987.1"/>
    <property type="molecule type" value="Genomic_DNA"/>
</dbReference>
<keyword evidence="15" id="KW-1185">Reference proteome</keyword>
<evidence type="ECO:0000256" key="8">
    <source>
        <dbReference type="ARBA" id="ARBA00022840"/>
    </source>
</evidence>
<dbReference type="Gene3D" id="1.10.8.60">
    <property type="match status" value="1"/>
</dbReference>
<dbReference type="Proteomes" id="UP000287171">
    <property type="component" value="Unassembled WGS sequence"/>
</dbReference>
<dbReference type="Gene3D" id="3.40.50.300">
    <property type="entry name" value="P-loop containing nucleotide triphosphate hydrolases"/>
    <property type="match status" value="1"/>
</dbReference>
<dbReference type="InterPro" id="IPR027417">
    <property type="entry name" value="P-loop_NTPase"/>
</dbReference>
<dbReference type="GO" id="GO:0003677">
    <property type="term" value="F:DNA binding"/>
    <property type="evidence" value="ECO:0007669"/>
    <property type="project" value="InterPro"/>
</dbReference>
<dbReference type="GO" id="GO:0046872">
    <property type="term" value="F:metal ion binding"/>
    <property type="evidence" value="ECO:0007669"/>
    <property type="project" value="UniProtKB-KW"/>
</dbReference>
<comment type="subunit">
    <text evidence="11">DNA polymerase III contains a core (composed of alpha, epsilon and theta chains) that associates with a tau subunit. This core dimerizes to form the POLIII' complex. PolIII' associates with the gamma complex (composed of gamma, delta, delta', psi and chi chains) and with the beta chain to form the complete DNA polymerase III complex.</text>
</comment>
<keyword evidence="6 11" id="KW-0547">Nucleotide-binding</keyword>
<name>A0A402B101_9CHLR</name>
<dbReference type="FunFam" id="1.10.8.60:FF:000013">
    <property type="entry name" value="DNA polymerase III subunit gamma/tau"/>
    <property type="match status" value="1"/>
</dbReference>
<dbReference type="InterPro" id="IPR022754">
    <property type="entry name" value="DNA_pol_III_gamma-3"/>
</dbReference>
<proteinExistence type="inferred from homology"/>
<dbReference type="EC" id="2.7.7.7" evidence="11"/>
<dbReference type="PANTHER" id="PTHR11669:SF0">
    <property type="entry name" value="PROTEIN STICHEL-LIKE 2"/>
    <property type="match status" value="1"/>
</dbReference>